<dbReference type="GO" id="GO:0050566">
    <property type="term" value="F:asparaginyl-tRNA synthase (glutamine-hydrolyzing) activity"/>
    <property type="evidence" value="ECO:0007669"/>
    <property type="project" value="RHEA"/>
</dbReference>
<dbReference type="NCBIfam" id="NF004014">
    <property type="entry name" value="PRK05477.1-4"/>
    <property type="match status" value="1"/>
</dbReference>
<feature type="domain" description="Asn/Gln amidotransferase" evidence="11">
    <location>
        <begin position="331"/>
        <end position="480"/>
    </location>
</feature>
<dbReference type="InterPro" id="IPR014746">
    <property type="entry name" value="Gln_synth/guanido_kin_cat_dom"/>
</dbReference>
<comment type="subunit">
    <text evidence="2 10">Heterotrimer of A, B and C subunits.</text>
</comment>
<dbReference type="NCBIfam" id="TIGR00133">
    <property type="entry name" value="gatB"/>
    <property type="match status" value="1"/>
</dbReference>
<gene>
    <name evidence="10" type="primary">gatB</name>
    <name evidence="12" type="ORF">XD73_0528</name>
</gene>
<dbReference type="SUPFAM" id="SSF89095">
    <property type="entry name" value="GatB/YqeY motif"/>
    <property type="match status" value="1"/>
</dbReference>
<evidence type="ECO:0000256" key="10">
    <source>
        <dbReference type="HAMAP-Rule" id="MF_00121"/>
    </source>
</evidence>
<dbReference type="HAMAP" id="MF_00121">
    <property type="entry name" value="GatB"/>
    <property type="match status" value="1"/>
</dbReference>
<dbReference type="InterPro" id="IPR023168">
    <property type="entry name" value="GatB_Yqey_C_2"/>
</dbReference>
<keyword evidence="5 10" id="KW-0067">ATP-binding</keyword>
<name>A0A101FYD3_9CHLR</name>
<dbReference type="GO" id="GO:0016740">
    <property type="term" value="F:transferase activity"/>
    <property type="evidence" value="ECO:0007669"/>
    <property type="project" value="UniProtKB-KW"/>
</dbReference>
<evidence type="ECO:0000256" key="2">
    <source>
        <dbReference type="ARBA" id="ARBA00011123"/>
    </source>
</evidence>
<dbReference type="InterPro" id="IPR017959">
    <property type="entry name" value="Asn/Gln-tRNA_amidoTrfase_suB/E"/>
</dbReference>
<dbReference type="InterPro" id="IPR003789">
    <property type="entry name" value="Asn/Gln_tRNA_amidoTrase-B-like"/>
</dbReference>
<dbReference type="SUPFAM" id="SSF55931">
    <property type="entry name" value="Glutamine synthetase/guanido kinase"/>
    <property type="match status" value="1"/>
</dbReference>
<evidence type="ECO:0000256" key="1">
    <source>
        <dbReference type="ARBA" id="ARBA00005306"/>
    </source>
</evidence>
<dbReference type="GO" id="GO:0005524">
    <property type="term" value="F:ATP binding"/>
    <property type="evidence" value="ECO:0007669"/>
    <property type="project" value="UniProtKB-KW"/>
</dbReference>
<dbReference type="InterPro" id="IPR042114">
    <property type="entry name" value="GatB_C_1"/>
</dbReference>
<evidence type="ECO:0000256" key="8">
    <source>
        <dbReference type="ARBA" id="ARBA00047380"/>
    </source>
</evidence>
<organism evidence="12 13">
    <name type="scientific">Anaerolinea thermophila</name>
    <dbReference type="NCBI Taxonomy" id="167964"/>
    <lineage>
        <taxon>Bacteria</taxon>
        <taxon>Bacillati</taxon>
        <taxon>Chloroflexota</taxon>
        <taxon>Anaerolineae</taxon>
        <taxon>Anaerolineales</taxon>
        <taxon>Anaerolineaceae</taxon>
        <taxon>Anaerolinea</taxon>
    </lineage>
</organism>
<evidence type="ECO:0000259" key="11">
    <source>
        <dbReference type="SMART" id="SM00845"/>
    </source>
</evidence>
<comment type="function">
    <text evidence="7 10">Allows the formation of correctly charged Asn-tRNA(Asn) or Gln-tRNA(Gln) through the transamidation of misacylated Asp-tRNA(Asn) or Glu-tRNA(Gln) in organisms which lack either or both of asparaginyl-tRNA or glutaminyl-tRNA synthetases. The reaction takes place in the presence of glutamine and ATP through an activated phospho-Asp-tRNA(Asn) or phospho-Glu-tRNA(Gln).</text>
</comment>
<proteinExistence type="inferred from homology"/>
<reference evidence="12 13" key="1">
    <citation type="journal article" date="2015" name="MBio">
        <title>Genome-Resolved Metagenomic Analysis Reveals Roles for Candidate Phyla and Other Microbial Community Members in Biogeochemical Transformations in Oil Reservoirs.</title>
        <authorList>
            <person name="Hu P."/>
            <person name="Tom L."/>
            <person name="Singh A."/>
            <person name="Thomas B.C."/>
            <person name="Baker B.J."/>
            <person name="Piceno Y.M."/>
            <person name="Andersen G.L."/>
            <person name="Banfield J.F."/>
        </authorList>
    </citation>
    <scope>NUCLEOTIDE SEQUENCE [LARGE SCALE GENOMIC DNA]</scope>
    <source>
        <strain evidence="12">46_16</strain>
    </source>
</reference>
<dbReference type="GO" id="GO:0006412">
    <property type="term" value="P:translation"/>
    <property type="evidence" value="ECO:0007669"/>
    <property type="project" value="UniProtKB-UniRule"/>
</dbReference>
<comment type="caution">
    <text evidence="12">The sequence shown here is derived from an EMBL/GenBank/DDBJ whole genome shotgun (WGS) entry which is preliminary data.</text>
</comment>
<evidence type="ECO:0000256" key="6">
    <source>
        <dbReference type="ARBA" id="ARBA00022917"/>
    </source>
</evidence>
<dbReference type="GO" id="GO:0050567">
    <property type="term" value="F:glutaminyl-tRNA synthase (glutamine-hydrolyzing) activity"/>
    <property type="evidence" value="ECO:0007669"/>
    <property type="project" value="UniProtKB-UniRule"/>
</dbReference>
<evidence type="ECO:0000256" key="5">
    <source>
        <dbReference type="ARBA" id="ARBA00022840"/>
    </source>
</evidence>
<dbReference type="Proteomes" id="UP000064249">
    <property type="component" value="Unassembled WGS sequence"/>
</dbReference>
<dbReference type="InterPro" id="IPR006075">
    <property type="entry name" value="Asn/Gln-tRNA_Trfase_suB/E_cat"/>
</dbReference>
<keyword evidence="6 10" id="KW-0648">Protein biosynthesis</keyword>
<comment type="catalytic activity">
    <reaction evidence="8 10">
        <text>L-aspartyl-tRNA(Asn) + L-glutamine + ATP + H2O = L-asparaginyl-tRNA(Asn) + L-glutamate + ADP + phosphate + 2 H(+)</text>
        <dbReference type="Rhea" id="RHEA:14513"/>
        <dbReference type="Rhea" id="RHEA-COMP:9674"/>
        <dbReference type="Rhea" id="RHEA-COMP:9677"/>
        <dbReference type="ChEBI" id="CHEBI:15377"/>
        <dbReference type="ChEBI" id="CHEBI:15378"/>
        <dbReference type="ChEBI" id="CHEBI:29985"/>
        <dbReference type="ChEBI" id="CHEBI:30616"/>
        <dbReference type="ChEBI" id="CHEBI:43474"/>
        <dbReference type="ChEBI" id="CHEBI:58359"/>
        <dbReference type="ChEBI" id="CHEBI:78515"/>
        <dbReference type="ChEBI" id="CHEBI:78516"/>
        <dbReference type="ChEBI" id="CHEBI:456216"/>
    </reaction>
</comment>
<dbReference type="NCBIfam" id="NF004012">
    <property type="entry name" value="PRK05477.1-2"/>
    <property type="match status" value="1"/>
</dbReference>
<dbReference type="PATRIC" id="fig|167964.4.peg.1156"/>
<dbReference type="AlphaFoldDB" id="A0A101FYD3"/>
<dbReference type="Gene3D" id="1.10.150.380">
    <property type="entry name" value="GatB domain, N-terminal subdomain"/>
    <property type="match status" value="1"/>
</dbReference>
<comment type="similarity">
    <text evidence="1 10">Belongs to the GatB/GatE family. GatB subfamily.</text>
</comment>
<dbReference type="Gene3D" id="1.10.10.410">
    <property type="match status" value="1"/>
</dbReference>
<dbReference type="Pfam" id="PF02934">
    <property type="entry name" value="GatB_N"/>
    <property type="match status" value="1"/>
</dbReference>
<dbReference type="InterPro" id="IPR004413">
    <property type="entry name" value="GatB"/>
</dbReference>
<dbReference type="EC" id="6.3.5.-" evidence="10"/>
<keyword evidence="4 10" id="KW-0547">Nucleotide-binding</keyword>
<dbReference type="PROSITE" id="PS01234">
    <property type="entry name" value="GATB"/>
    <property type="match status" value="1"/>
</dbReference>
<dbReference type="Pfam" id="PF02637">
    <property type="entry name" value="GatB_Yqey"/>
    <property type="match status" value="1"/>
</dbReference>
<dbReference type="EMBL" id="LGFU01000018">
    <property type="protein sequence ID" value="KUK46592.1"/>
    <property type="molecule type" value="Genomic_DNA"/>
</dbReference>
<accession>A0A101FYD3</accession>
<dbReference type="FunFam" id="1.10.10.410:FF:000001">
    <property type="entry name" value="Aspartyl/glutamyl-tRNA(Asn/Gln) amidotransferase subunit B"/>
    <property type="match status" value="1"/>
</dbReference>
<evidence type="ECO:0000256" key="7">
    <source>
        <dbReference type="ARBA" id="ARBA00024799"/>
    </source>
</evidence>
<dbReference type="SMART" id="SM00845">
    <property type="entry name" value="GatB_Yqey"/>
    <property type="match status" value="1"/>
</dbReference>
<sequence length="482" mass="54677">MPYFTDIGLEVHVELSTQTKMFCGCRVVDPINAQPNSSVCPVCLGMPGTLPVVNKQAVEYAIKAGLALHCQIAEQSIFARKNYFYPDLPKGFQISQYEYPITYDGWISIPLPSGEKTIRIRRAHLEEDTGKLNHYNNADQFYSLVDLNRAGIPLLEIVTEPDMHTIEEVRAYSQELRLLLRHLDITSGDMEKGAMRFEANVSMRESKSAPMGTRVEIKNLNSIHIMEKAIAFELVRQQKILSEGGKIVQETLGWNETTGETFTQRSKEEAHDYRYFPEPDLPPLMVSEEWIAAIAEELPELPNQKRTRYIHELALPADKAEVLIQDKSVSAFFDALVSQETKVDPNVLANWVLGDIFSWMNESGEAIAELKISPEDLSEVIELVQNHVVNKNTAKDILKEMLQTGTPARDIIREKGLEQISSDDRIESIVRDVLIKNPEEVESFHSGRENLFNWLFGQVMQAAKGKADPQKVRQILKRLLIE</sequence>
<protein>
    <recommendedName>
        <fullName evidence="10">Aspartyl/glutamyl-tRNA(Asn/Gln) amidotransferase subunit B</fullName>
        <shortName evidence="10">Asp/Glu-ADT subunit B</shortName>
        <ecNumber evidence="10">6.3.5.-</ecNumber>
    </recommendedName>
</protein>
<evidence type="ECO:0000256" key="9">
    <source>
        <dbReference type="ARBA" id="ARBA00047913"/>
    </source>
</evidence>
<keyword evidence="3 10" id="KW-0436">Ligase</keyword>
<evidence type="ECO:0000313" key="13">
    <source>
        <dbReference type="Proteomes" id="UP000064249"/>
    </source>
</evidence>
<dbReference type="InterPro" id="IPR018027">
    <property type="entry name" value="Asn/Gln_amidotransferase"/>
</dbReference>
<evidence type="ECO:0000256" key="3">
    <source>
        <dbReference type="ARBA" id="ARBA00022598"/>
    </source>
</evidence>
<comment type="catalytic activity">
    <reaction evidence="9 10">
        <text>L-glutamyl-tRNA(Gln) + L-glutamine + ATP + H2O = L-glutaminyl-tRNA(Gln) + L-glutamate + ADP + phosphate + H(+)</text>
        <dbReference type="Rhea" id="RHEA:17521"/>
        <dbReference type="Rhea" id="RHEA-COMP:9681"/>
        <dbReference type="Rhea" id="RHEA-COMP:9684"/>
        <dbReference type="ChEBI" id="CHEBI:15377"/>
        <dbReference type="ChEBI" id="CHEBI:15378"/>
        <dbReference type="ChEBI" id="CHEBI:29985"/>
        <dbReference type="ChEBI" id="CHEBI:30616"/>
        <dbReference type="ChEBI" id="CHEBI:43474"/>
        <dbReference type="ChEBI" id="CHEBI:58359"/>
        <dbReference type="ChEBI" id="CHEBI:78520"/>
        <dbReference type="ChEBI" id="CHEBI:78521"/>
        <dbReference type="ChEBI" id="CHEBI:456216"/>
    </reaction>
</comment>
<evidence type="ECO:0000313" key="12">
    <source>
        <dbReference type="EMBL" id="KUK46592.1"/>
    </source>
</evidence>
<dbReference type="InterPro" id="IPR017958">
    <property type="entry name" value="Gln-tRNA_amidoTrfase_suB_CS"/>
</dbReference>
<keyword evidence="12" id="KW-0808">Transferase</keyword>
<evidence type="ECO:0000256" key="4">
    <source>
        <dbReference type="ARBA" id="ARBA00022741"/>
    </source>
</evidence>
<dbReference type="PANTHER" id="PTHR11659">
    <property type="entry name" value="GLUTAMYL-TRNA GLN AMIDOTRANSFERASE SUBUNIT B MITOCHONDRIAL AND PROKARYOTIC PET112-RELATED"/>
    <property type="match status" value="1"/>
</dbReference>